<evidence type="ECO:0000313" key="5">
    <source>
        <dbReference type="Proteomes" id="UP000271974"/>
    </source>
</evidence>
<evidence type="ECO:0000259" key="3">
    <source>
        <dbReference type="Pfam" id="PF26022"/>
    </source>
</evidence>
<dbReference type="Pfam" id="PF26022">
    <property type="entry name" value="CC_Liprin_beta"/>
    <property type="match status" value="1"/>
</dbReference>
<dbReference type="OrthoDB" id="6516566at2759"/>
<dbReference type="STRING" id="188477.A0A3S0ZX87"/>
<accession>A0A3S0ZX87</accession>
<organism evidence="4 5">
    <name type="scientific">Elysia chlorotica</name>
    <name type="common">Eastern emerald elysia</name>
    <name type="synonym">Sea slug</name>
    <dbReference type="NCBI Taxonomy" id="188477"/>
    <lineage>
        <taxon>Eukaryota</taxon>
        <taxon>Metazoa</taxon>
        <taxon>Spiralia</taxon>
        <taxon>Lophotrochozoa</taxon>
        <taxon>Mollusca</taxon>
        <taxon>Gastropoda</taxon>
        <taxon>Heterobranchia</taxon>
        <taxon>Euthyneura</taxon>
        <taxon>Panpulmonata</taxon>
        <taxon>Sacoglossa</taxon>
        <taxon>Placobranchoidea</taxon>
        <taxon>Plakobranchidae</taxon>
        <taxon>Elysia</taxon>
    </lineage>
</organism>
<comment type="caution">
    <text evidence="4">The sequence shown here is derived from an EMBL/GenBank/DDBJ whole genome shotgun (WGS) entry which is preliminary data.</text>
</comment>
<feature type="domain" description="Liprin-beta-1/2 coiled-coil" evidence="3">
    <location>
        <begin position="130"/>
        <end position="186"/>
    </location>
</feature>
<evidence type="ECO:0000256" key="1">
    <source>
        <dbReference type="ARBA" id="ARBA00022737"/>
    </source>
</evidence>
<dbReference type="EMBL" id="RQTK01000576">
    <property type="protein sequence ID" value="RUS77500.1"/>
    <property type="molecule type" value="Genomic_DNA"/>
</dbReference>
<proteinExistence type="predicted"/>
<dbReference type="PANTHER" id="PTHR12587:SF14">
    <property type="entry name" value="AT31531P"/>
    <property type="match status" value="1"/>
</dbReference>
<dbReference type="GO" id="GO:0048786">
    <property type="term" value="C:presynaptic active zone"/>
    <property type="evidence" value="ECO:0007669"/>
    <property type="project" value="TreeGrafter"/>
</dbReference>
<dbReference type="InterPro" id="IPR029515">
    <property type="entry name" value="Liprin"/>
</dbReference>
<dbReference type="PANTHER" id="PTHR12587">
    <property type="entry name" value="LAR INTERACTING PROTEIN LIP -RELATED PROTEIN"/>
    <property type="match status" value="1"/>
</dbReference>
<feature type="region of interest" description="Disordered" evidence="2">
    <location>
        <begin position="1"/>
        <end position="21"/>
    </location>
</feature>
<reference evidence="4 5" key="1">
    <citation type="submission" date="2019-01" db="EMBL/GenBank/DDBJ databases">
        <title>A draft genome assembly of the solar-powered sea slug Elysia chlorotica.</title>
        <authorList>
            <person name="Cai H."/>
            <person name="Li Q."/>
            <person name="Fang X."/>
            <person name="Li J."/>
            <person name="Curtis N.E."/>
            <person name="Altenburger A."/>
            <person name="Shibata T."/>
            <person name="Feng M."/>
            <person name="Maeda T."/>
            <person name="Schwartz J.A."/>
            <person name="Shigenobu S."/>
            <person name="Lundholm N."/>
            <person name="Nishiyama T."/>
            <person name="Yang H."/>
            <person name="Hasebe M."/>
            <person name="Li S."/>
            <person name="Pierce S.K."/>
            <person name="Wang J."/>
        </authorList>
    </citation>
    <scope>NUCLEOTIDE SEQUENCE [LARGE SCALE GENOMIC DNA]</scope>
    <source>
        <strain evidence="4">EC2010</strain>
        <tissue evidence="4">Whole organism of an adult</tissue>
    </source>
</reference>
<dbReference type="Proteomes" id="UP000271974">
    <property type="component" value="Unassembled WGS sequence"/>
</dbReference>
<evidence type="ECO:0000256" key="2">
    <source>
        <dbReference type="SAM" id="MobiDB-lite"/>
    </source>
</evidence>
<sequence>MSDSQDSNSDPDTRSVVAGNSNGGGGGFWYGSVTLQIKYDVVVNLETLETLLTPVLGGETHDEGQVTGRSLQTDERIRRLEDDKQSLALQSTLYHSSQPLPPRERFGGGGAGDWGIESQLVTGRSLQTDERIRRLEDDKQSLALQVSVLSEQVEAQAEKIREMESCSDDHRQRLSDANKVLQKGLFSQLPVCVCCVKLVLEKEERG</sequence>
<dbReference type="GO" id="GO:0007528">
    <property type="term" value="P:neuromuscular junction development"/>
    <property type="evidence" value="ECO:0007669"/>
    <property type="project" value="TreeGrafter"/>
</dbReference>
<dbReference type="AlphaFoldDB" id="A0A3S0ZX87"/>
<name>A0A3S0ZX87_ELYCH</name>
<feature type="compositionally biased region" description="Polar residues" evidence="2">
    <location>
        <begin position="1"/>
        <end position="10"/>
    </location>
</feature>
<keyword evidence="1" id="KW-0677">Repeat</keyword>
<gene>
    <name evidence="4" type="ORF">EGW08_014747</name>
</gene>
<evidence type="ECO:0000313" key="4">
    <source>
        <dbReference type="EMBL" id="RUS77500.1"/>
    </source>
</evidence>
<dbReference type="InterPro" id="IPR058914">
    <property type="entry name" value="LIPB1/2_CC"/>
</dbReference>
<keyword evidence="5" id="KW-1185">Reference proteome</keyword>
<protein>
    <recommendedName>
        <fullName evidence="3">Liprin-beta-1/2 coiled-coil domain-containing protein</fullName>
    </recommendedName>
</protein>